<dbReference type="OrthoDB" id="6275927at2759"/>
<evidence type="ECO:0000313" key="7">
    <source>
        <dbReference type="Proteomes" id="UP000070501"/>
    </source>
</evidence>
<sequence>MSNNQVGSVYQQIIQDVIDSSRVDFEEGGIDEGVLEELKKTWSPARAAIKTHAGVTTLRKTSPAVSVLVFGWQKKLSQQQLAVFPWDPKPDPPAPAQSTAPQSSAPMQQAAAPSAGIDLNGGMYAPQNGSSASGLPMPGMSQTTAHFKPEPGVKMEPGMENAGMGNFADSNTVAQQRVIDQLQNQYGERAAGSIEKLKGSFTTNNGAQGQQRPGVPMPQPNQYQGNGQLQQPPPSQLDGADDHEGIGGILMYQSASGQQTEMGRMEIDSLLHAQIAANARAMEGGGFMVPLKKSRKSAKLSQPRTSAAMGGPSQFDGGDDDDDLKDDEEDEDAINSDLDDPDENPDDDDEDEDGGQIMLCMYDKVQRVKNKWKCVLKDGVLSINGKDYVFHKATGEYEW</sequence>
<dbReference type="Gene3D" id="1.10.287.100">
    <property type="match status" value="1"/>
</dbReference>
<dbReference type="SUPFAM" id="SSF50784">
    <property type="entry name" value="Transcription factor IIA (TFIIA), beta-barrel domain"/>
    <property type="match status" value="1"/>
</dbReference>
<dbReference type="GO" id="GO:0006367">
    <property type="term" value="P:transcription initiation at RNA polymerase II promoter"/>
    <property type="evidence" value="ECO:0007669"/>
    <property type="project" value="InterPro"/>
</dbReference>
<dbReference type="FunCoup" id="A0A136J2P3">
    <property type="interactions" value="436"/>
</dbReference>
<evidence type="ECO:0000256" key="3">
    <source>
        <dbReference type="ARBA" id="ARBA00023163"/>
    </source>
</evidence>
<dbReference type="FunFam" id="2.30.18.10:FF:000006">
    <property type="entry name" value="Transcription factor TFIIA complex subunit Toa1"/>
    <property type="match status" value="1"/>
</dbReference>
<dbReference type="STRING" id="196109.A0A136J2P3"/>
<feature type="compositionally biased region" description="Polar residues" evidence="5">
    <location>
        <begin position="220"/>
        <end position="230"/>
    </location>
</feature>
<accession>A0A136J2P3</accession>
<reference evidence="7" key="1">
    <citation type="submission" date="2016-02" db="EMBL/GenBank/DDBJ databases">
        <title>Draft genome sequence of Microdochium bolleyi, a fungal endophyte of beachgrass.</title>
        <authorList>
            <consortium name="DOE Joint Genome Institute"/>
            <person name="David A.S."/>
            <person name="May G."/>
            <person name="Haridas S."/>
            <person name="Lim J."/>
            <person name="Wang M."/>
            <person name="Labutti K."/>
            <person name="Lipzen A."/>
            <person name="Barry K."/>
            <person name="Grigoriev I.V."/>
        </authorList>
    </citation>
    <scope>NUCLEOTIDE SEQUENCE [LARGE SCALE GENOMIC DNA]</scope>
    <source>
        <strain evidence="7">J235TASD1</strain>
    </source>
</reference>
<evidence type="ECO:0000256" key="2">
    <source>
        <dbReference type="ARBA" id="ARBA00010059"/>
    </source>
</evidence>
<dbReference type="SMART" id="SM01371">
    <property type="entry name" value="TFIIA"/>
    <property type="match status" value="1"/>
</dbReference>
<gene>
    <name evidence="6" type="ORF">Micbo1qcDRAFT_175492</name>
</gene>
<comment type="subcellular location">
    <subcellularLocation>
        <location evidence="1">Nucleus</location>
    </subcellularLocation>
</comment>
<dbReference type="InParanoid" id="A0A136J2P3"/>
<feature type="compositionally biased region" description="Low complexity" evidence="5">
    <location>
        <begin position="96"/>
        <end position="115"/>
    </location>
</feature>
<keyword evidence="7" id="KW-1185">Reference proteome</keyword>
<feature type="compositionally biased region" description="Acidic residues" evidence="5">
    <location>
        <begin position="317"/>
        <end position="354"/>
    </location>
</feature>
<dbReference type="GO" id="GO:0005672">
    <property type="term" value="C:transcription factor TFIIA complex"/>
    <property type="evidence" value="ECO:0007669"/>
    <property type="project" value="InterPro"/>
</dbReference>
<evidence type="ECO:0000256" key="4">
    <source>
        <dbReference type="ARBA" id="ARBA00023242"/>
    </source>
</evidence>
<evidence type="ECO:0000256" key="1">
    <source>
        <dbReference type="ARBA" id="ARBA00004123"/>
    </source>
</evidence>
<dbReference type="PANTHER" id="PTHR12694">
    <property type="entry name" value="TRANSCRIPTION INITIATION FACTOR IIA SUBUNIT 1"/>
    <property type="match status" value="1"/>
</dbReference>
<dbReference type="AlphaFoldDB" id="A0A136J2P3"/>
<organism evidence="6 7">
    <name type="scientific">Microdochium bolleyi</name>
    <dbReference type="NCBI Taxonomy" id="196109"/>
    <lineage>
        <taxon>Eukaryota</taxon>
        <taxon>Fungi</taxon>
        <taxon>Dikarya</taxon>
        <taxon>Ascomycota</taxon>
        <taxon>Pezizomycotina</taxon>
        <taxon>Sordariomycetes</taxon>
        <taxon>Xylariomycetidae</taxon>
        <taxon>Xylariales</taxon>
        <taxon>Microdochiaceae</taxon>
        <taxon>Microdochium</taxon>
    </lineage>
</organism>
<feature type="compositionally biased region" description="Polar residues" evidence="5">
    <location>
        <begin position="200"/>
        <end position="211"/>
    </location>
</feature>
<feature type="region of interest" description="Disordered" evidence="5">
    <location>
        <begin position="199"/>
        <end position="245"/>
    </location>
</feature>
<protein>
    <submittedName>
        <fullName evidence="6">Transcription factor IIA, alpha/beta subunit</fullName>
    </submittedName>
</protein>
<feature type="region of interest" description="Disordered" evidence="5">
    <location>
        <begin position="84"/>
        <end position="137"/>
    </location>
</feature>
<evidence type="ECO:0000256" key="5">
    <source>
        <dbReference type="SAM" id="MobiDB-lite"/>
    </source>
</evidence>
<dbReference type="Proteomes" id="UP000070501">
    <property type="component" value="Unassembled WGS sequence"/>
</dbReference>
<evidence type="ECO:0000313" key="6">
    <source>
        <dbReference type="EMBL" id="KXJ91266.1"/>
    </source>
</evidence>
<dbReference type="CDD" id="cd07976">
    <property type="entry name" value="TFIIA_alpha_beta_like"/>
    <property type="match status" value="1"/>
</dbReference>
<dbReference type="SUPFAM" id="SSF47396">
    <property type="entry name" value="Transcription factor IIA (TFIIA), alpha-helical domain"/>
    <property type="match status" value="1"/>
</dbReference>
<feature type="region of interest" description="Disordered" evidence="5">
    <location>
        <begin position="293"/>
        <end position="354"/>
    </location>
</feature>
<dbReference type="EMBL" id="KQ964250">
    <property type="protein sequence ID" value="KXJ91266.1"/>
    <property type="molecule type" value="Genomic_DNA"/>
</dbReference>
<keyword evidence="3" id="KW-0804">Transcription</keyword>
<name>A0A136J2P3_9PEZI</name>
<keyword evidence="4" id="KW-0539">Nucleus</keyword>
<proteinExistence type="inferred from homology"/>
<dbReference type="InterPro" id="IPR009088">
    <property type="entry name" value="TFIIA_b-brl"/>
</dbReference>
<dbReference type="Gene3D" id="2.30.18.10">
    <property type="entry name" value="Transcription factor IIA (TFIIA), beta-barrel domain"/>
    <property type="match status" value="1"/>
</dbReference>
<dbReference type="Pfam" id="PF03153">
    <property type="entry name" value="TFIIA"/>
    <property type="match status" value="2"/>
</dbReference>
<dbReference type="PANTHER" id="PTHR12694:SF8">
    <property type="entry name" value="TRANSCRIPTION INITIATION FACTOR IIA SUBUNIT 1"/>
    <property type="match status" value="1"/>
</dbReference>
<comment type="similarity">
    <text evidence="2">Belongs to the TFIIA subunit 1 family.</text>
</comment>
<dbReference type="InterPro" id="IPR004855">
    <property type="entry name" value="TFIIA_asu/bsu"/>
</dbReference>